<accession>A0A6C1KYB5</accession>
<dbReference type="AlphaFoldDB" id="A0A6C1KYB5"/>
<evidence type="ECO:0000313" key="2">
    <source>
        <dbReference type="Proteomes" id="UP000305131"/>
    </source>
</evidence>
<organism evidence="1 2">
    <name type="scientific">Xanthobacter autotrophicus</name>
    <dbReference type="NCBI Taxonomy" id="280"/>
    <lineage>
        <taxon>Bacteria</taxon>
        <taxon>Pseudomonadati</taxon>
        <taxon>Pseudomonadota</taxon>
        <taxon>Alphaproteobacteria</taxon>
        <taxon>Hyphomicrobiales</taxon>
        <taxon>Xanthobacteraceae</taxon>
        <taxon>Xanthobacter</taxon>
    </lineage>
</organism>
<protein>
    <recommendedName>
        <fullName evidence="3">Phasin domain-containing protein</fullName>
    </recommendedName>
</protein>
<comment type="caution">
    <text evidence="1">The sequence shown here is derived from an EMBL/GenBank/DDBJ whole genome shotgun (WGS) entry which is preliminary data.</text>
</comment>
<dbReference type="RefSeq" id="WP_138397560.1">
    <property type="nucleotide sequence ID" value="NZ_JBAFVI010000004.1"/>
</dbReference>
<evidence type="ECO:0008006" key="3">
    <source>
        <dbReference type="Google" id="ProtNLM"/>
    </source>
</evidence>
<dbReference type="EMBL" id="VAUP01000002">
    <property type="protein sequence ID" value="TLX44933.1"/>
    <property type="molecule type" value="Genomic_DNA"/>
</dbReference>
<proteinExistence type="predicted"/>
<sequence>MNDHAVFQGLARALSTGSPPVAWPFAVWKNLFLDCPMAASAHVQQFVGRQMQEQIQLLNDLAKEQNPSAAVSREAAFLQQSALAWSGEMLEVAELVQQRLLSATQAEQPPFAMPVAPPPFTRDA</sequence>
<name>A0A6C1KYB5_XANAU</name>
<dbReference type="OrthoDB" id="8448680at2"/>
<gene>
    <name evidence="1" type="ORF">FBQ73_00435</name>
</gene>
<dbReference type="Proteomes" id="UP000305131">
    <property type="component" value="Unassembled WGS sequence"/>
</dbReference>
<dbReference type="GeneID" id="95771929"/>
<evidence type="ECO:0000313" key="1">
    <source>
        <dbReference type="EMBL" id="TLX44933.1"/>
    </source>
</evidence>
<reference evidence="1 2" key="1">
    <citation type="submission" date="2019-05" db="EMBL/GenBank/DDBJ databases">
        <authorList>
            <person name="Zhou X."/>
        </authorList>
    </citation>
    <scope>NUCLEOTIDE SEQUENCE [LARGE SCALE GENOMIC DNA]</scope>
    <source>
        <strain evidence="1 2">DSM 432</strain>
    </source>
</reference>